<keyword evidence="4" id="KW-1185">Reference proteome</keyword>
<protein>
    <submittedName>
        <fullName evidence="3">Copia protein</fullName>
    </submittedName>
</protein>
<evidence type="ECO:0000313" key="2">
    <source>
        <dbReference type="EMBL" id="CAI3976724.1"/>
    </source>
</evidence>
<evidence type="ECO:0000256" key="1">
    <source>
        <dbReference type="SAM" id="MobiDB-lite"/>
    </source>
</evidence>
<proteinExistence type="predicted"/>
<sequence>MWRSSKQPFPCLSTAETELVEAIEGVIVGDSLACIVEELEGRVDKQLVCDNMAAVALSTTRTGAWHTRHLKVRATHLKWRVEAGDWKMQHRRGTELVADMGTKLLGANKTKDLSKKMNLEWLPDVVAFSRAKEERIEKEEEKLAEEQDREPAVTVSKKVFAGDMEKVVKIATLMAVLQKVEGVYAMDKSETEEGSEVLAAFGLLMMILGVVLYKLVERLWKIFHEKRDHEECQSRAHARDSRAHARDSRALMRDRERHQLHVREGEEEEISCEEGEQTTVKVATLRMRKVENKGSNEKGREGESSATRSNSHTTKKGTEERHEKKGAQTD</sequence>
<evidence type="ECO:0000313" key="4">
    <source>
        <dbReference type="Proteomes" id="UP001152797"/>
    </source>
</evidence>
<name>A0A9P1BNU3_9DINO</name>
<gene>
    <name evidence="2" type="ORF">C1SCF055_LOCUS4920</name>
</gene>
<reference evidence="2" key="1">
    <citation type="submission" date="2022-10" db="EMBL/GenBank/DDBJ databases">
        <authorList>
            <person name="Chen Y."/>
            <person name="Dougan E. K."/>
            <person name="Chan C."/>
            <person name="Rhodes N."/>
            <person name="Thang M."/>
        </authorList>
    </citation>
    <scope>NUCLEOTIDE SEQUENCE</scope>
</reference>
<dbReference type="Proteomes" id="UP001152797">
    <property type="component" value="Unassembled WGS sequence"/>
</dbReference>
<organism evidence="2">
    <name type="scientific">Cladocopium goreaui</name>
    <dbReference type="NCBI Taxonomy" id="2562237"/>
    <lineage>
        <taxon>Eukaryota</taxon>
        <taxon>Sar</taxon>
        <taxon>Alveolata</taxon>
        <taxon>Dinophyceae</taxon>
        <taxon>Suessiales</taxon>
        <taxon>Symbiodiniaceae</taxon>
        <taxon>Cladocopium</taxon>
    </lineage>
</organism>
<dbReference type="EMBL" id="CAMXCT010000291">
    <property type="protein sequence ID" value="CAI3976724.1"/>
    <property type="molecule type" value="Genomic_DNA"/>
</dbReference>
<dbReference type="AlphaFoldDB" id="A0A9P1BNU3"/>
<dbReference type="EMBL" id="CAMXCT020000291">
    <property type="protein sequence ID" value="CAL1130099.1"/>
    <property type="molecule type" value="Genomic_DNA"/>
</dbReference>
<reference evidence="3 4" key="2">
    <citation type="submission" date="2024-05" db="EMBL/GenBank/DDBJ databases">
        <authorList>
            <person name="Chen Y."/>
            <person name="Shah S."/>
            <person name="Dougan E. K."/>
            <person name="Thang M."/>
            <person name="Chan C."/>
        </authorList>
    </citation>
    <scope>NUCLEOTIDE SEQUENCE [LARGE SCALE GENOMIC DNA]</scope>
</reference>
<feature type="compositionally biased region" description="Basic and acidic residues" evidence="1">
    <location>
        <begin position="316"/>
        <end position="330"/>
    </location>
</feature>
<feature type="compositionally biased region" description="Acidic residues" evidence="1">
    <location>
        <begin position="265"/>
        <end position="276"/>
    </location>
</feature>
<dbReference type="EMBL" id="CAMXCT030000291">
    <property type="protein sequence ID" value="CAL4764036.1"/>
    <property type="molecule type" value="Genomic_DNA"/>
</dbReference>
<comment type="caution">
    <text evidence="2">The sequence shown here is derived from an EMBL/GenBank/DDBJ whole genome shotgun (WGS) entry which is preliminary data.</text>
</comment>
<accession>A0A9P1BNU3</accession>
<evidence type="ECO:0000313" key="3">
    <source>
        <dbReference type="EMBL" id="CAL4764036.1"/>
    </source>
</evidence>
<feature type="region of interest" description="Disordered" evidence="1">
    <location>
        <begin position="230"/>
        <end position="330"/>
    </location>
</feature>
<feature type="compositionally biased region" description="Basic and acidic residues" evidence="1">
    <location>
        <begin position="288"/>
        <end position="303"/>
    </location>
</feature>
<dbReference type="OrthoDB" id="437005at2759"/>
<feature type="compositionally biased region" description="Basic and acidic residues" evidence="1">
    <location>
        <begin position="230"/>
        <end position="264"/>
    </location>
</feature>